<dbReference type="InterPro" id="IPR005119">
    <property type="entry name" value="LysR_subst-bd"/>
</dbReference>
<evidence type="ECO:0000256" key="4">
    <source>
        <dbReference type="ARBA" id="ARBA00023163"/>
    </source>
</evidence>
<gene>
    <name evidence="6" type="ORF">FHS81_003019</name>
</gene>
<proteinExistence type="inferred from homology"/>
<dbReference type="AlphaFoldDB" id="A0A7W5Z737"/>
<keyword evidence="2" id="KW-0805">Transcription regulation</keyword>
<dbReference type="RefSeq" id="WP_246375052.1">
    <property type="nucleotide sequence ID" value="NZ_JACICC010000009.1"/>
</dbReference>
<evidence type="ECO:0000256" key="3">
    <source>
        <dbReference type="ARBA" id="ARBA00023125"/>
    </source>
</evidence>
<evidence type="ECO:0000256" key="1">
    <source>
        <dbReference type="ARBA" id="ARBA00009437"/>
    </source>
</evidence>
<sequence length="227" mass="25102">MKHIKSAGKDVASAGQGDEGRIHVGISVSLASNFMTSLIENYTNSHPKVRLEFIEGTPLEHIQAIRTHQLDVAFLTGSPHVSGCETRQLWSEQVFVAMPEDDNLAVHESITWRELQGRRFVVCETWPGPEIHDFLIKHLSEPGHQPSVKVQAVYRDNLMQMVASGGNLTLVSEAATAMLFPGVLYRQLASETVPFCTVWSPTNDNPACRRLLSLARTLSDEQIATGK</sequence>
<dbReference type="Gene3D" id="3.40.190.10">
    <property type="entry name" value="Periplasmic binding protein-like II"/>
    <property type="match status" value="2"/>
</dbReference>
<name>A0A7W5Z737_9HYPH</name>
<dbReference type="Proteomes" id="UP000537592">
    <property type="component" value="Unassembled WGS sequence"/>
</dbReference>
<evidence type="ECO:0000313" key="7">
    <source>
        <dbReference type="Proteomes" id="UP000537592"/>
    </source>
</evidence>
<organism evidence="6 7">
    <name type="scientific">Pseudochelatococcus contaminans</name>
    <dbReference type="NCBI Taxonomy" id="1538103"/>
    <lineage>
        <taxon>Bacteria</taxon>
        <taxon>Pseudomonadati</taxon>
        <taxon>Pseudomonadota</taxon>
        <taxon>Alphaproteobacteria</taxon>
        <taxon>Hyphomicrobiales</taxon>
        <taxon>Chelatococcaceae</taxon>
        <taxon>Pseudochelatococcus</taxon>
    </lineage>
</organism>
<feature type="domain" description="LysR substrate-binding" evidence="5">
    <location>
        <begin position="16"/>
        <end position="216"/>
    </location>
</feature>
<keyword evidence="4" id="KW-0804">Transcription</keyword>
<evidence type="ECO:0000313" key="6">
    <source>
        <dbReference type="EMBL" id="MBB3810909.1"/>
    </source>
</evidence>
<comment type="caution">
    <text evidence="6">The sequence shown here is derived from an EMBL/GenBank/DDBJ whole genome shotgun (WGS) entry which is preliminary data.</text>
</comment>
<dbReference type="PANTHER" id="PTHR30346:SF0">
    <property type="entry name" value="HCA OPERON TRANSCRIPTIONAL ACTIVATOR HCAR"/>
    <property type="match status" value="1"/>
</dbReference>
<dbReference type="EMBL" id="JACICC010000009">
    <property type="protein sequence ID" value="MBB3810909.1"/>
    <property type="molecule type" value="Genomic_DNA"/>
</dbReference>
<dbReference type="GO" id="GO:0032993">
    <property type="term" value="C:protein-DNA complex"/>
    <property type="evidence" value="ECO:0007669"/>
    <property type="project" value="TreeGrafter"/>
</dbReference>
<evidence type="ECO:0000259" key="5">
    <source>
        <dbReference type="Pfam" id="PF03466"/>
    </source>
</evidence>
<comment type="similarity">
    <text evidence="1">Belongs to the LysR transcriptional regulatory family.</text>
</comment>
<accession>A0A7W5Z737</accession>
<dbReference type="GO" id="GO:0003700">
    <property type="term" value="F:DNA-binding transcription factor activity"/>
    <property type="evidence" value="ECO:0007669"/>
    <property type="project" value="TreeGrafter"/>
</dbReference>
<keyword evidence="7" id="KW-1185">Reference proteome</keyword>
<protein>
    <submittedName>
        <fullName evidence="6">DNA-binding transcriptional LysR family regulator</fullName>
    </submittedName>
</protein>
<dbReference type="GO" id="GO:0003677">
    <property type="term" value="F:DNA binding"/>
    <property type="evidence" value="ECO:0007669"/>
    <property type="project" value="UniProtKB-KW"/>
</dbReference>
<dbReference type="Pfam" id="PF03466">
    <property type="entry name" value="LysR_substrate"/>
    <property type="match status" value="1"/>
</dbReference>
<evidence type="ECO:0000256" key="2">
    <source>
        <dbReference type="ARBA" id="ARBA00023015"/>
    </source>
</evidence>
<dbReference type="PANTHER" id="PTHR30346">
    <property type="entry name" value="TRANSCRIPTIONAL DUAL REGULATOR HCAR-RELATED"/>
    <property type="match status" value="1"/>
</dbReference>
<dbReference type="SUPFAM" id="SSF53850">
    <property type="entry name" value="Periplasmic binding protein-like II"/>
    <property type="match status" value="1"/>
</dbReference>
<dbReference type="CDD" id="cd08414">
    <property type="entry name" value="PBP2_LTTR_aromatics_like"/>
    <property type="match status" value="1"/>
</dbReference>
<keyword evidence="3 6" id="KW-0238">DNA-binding</keyword>
<reference evidence="6 7" key="1">
    <citation type="submission" date="2020-08" db="EMBL/GenBank/DDBJ databases">
        <title>Genomic Encyclopedia of Type Strains, Phase IV (KMG-IV): sequencing the most valuable type-strain genomes for metagenomic binning, comparative biology and taxonomic classification.</title>
        <authorList>
            <person name="Goeker M."/>
        </authorList>
    </citation>
    <scope>NUCLEOTIDE SEQUENCE [LARGE SCALE GENOMIC DNA]</scope>
    <source>
        <strain evidence="6 7">DSM 28760</strain>
    </source>
</reference>